<feature type="transmembrane region" description="Helical" evidence="1">
    <location>
        <begin position="70"/>
        <end position="92"/>
    </location>
</feature>
<dbReference type="RefSeq" id="WP_147894643.1">
    <property type="nucleotide sequence ID" value="NZ_BAAANR010000001.1"/>
</dbReference>
<gene>
    <name evidence="2" type="ORF">FVP77_10840</name>
</gene>
<reference evidence="2 3" key="1">
    <citation type="submission" date="2019-08" db="EMBL/GenBank/DDBJ databases">
        <authorList>
            <person name="Dong K."/>
        </authorList>
    </citation>
    <scope>NUCLEOTIDE SEQUENCE [LARGE SCALE GENOMIC DNA]</scope>
    <source>
        <strain evidence="2 3">JCM14558</strain>
    </source>
</reference>
<accession>A0A5C8HWW5</accession>
<comment type="caution">
    <text evidence="2">The sequence shown here is derived from an EMBL/GenBank/DDBJ whole genome shotgun (WGS) entry which is preliminary data.</text>
</comment>
<sequence>MAAQPEYAPPPSVTDEVETVTVRRAPKYSVFLVAGAALGIVIAMILTLAFSRPAETSQYTGIEYAPMQVFGFIALICVPAGIAIGGVVALIFDRTVGRRTREVVVDHERVHLPD</sequence>
<keyword evidence="1" id="KW-0812">Transmembrane</keyword>
<protein>
    <submittedName>
        <fullName evidence="2">Potassium transporter Trk</fullName>
    </submittedName>
</protein>
<dbReference type="EMBL" id="VRSV01000002">
    <property type="protein sequence ID" value="TXK09426.1"/>
    <property type="molecule type" value="Genomic_DNA"/>
</dbReference>
<evidence type="ECO:0000313" key="3">
    <source>
        <dbReference type="Proteomes" id="UP000321034"/>
    </source>
</evidence>
<dbReference type="Proteomes" id="UP000321034">
    <property type="component" value="Unassembled WGS sequence"/>
</dbReference>
<keyword evidence="1" id="KW-0472">Membrane</keyword>
<evidence type="ECO:0000313" key="2">
    <source>
        <dbReference type="EMBL" id="TXK09426.1"/>
    </source>
</evidence>
<organism evidence="2 3">
    <name type="scientific">Microbacterium hatanonis</name>
    <dbReference type="NCBI Taxonomy" id="404366"/>
    <lineage>
        <taxon>Bacteria</taxon>
        <taxon>Bacillati</taxon>
        <taxon>Actinomycetota</taxon>
        <taxon>Actinomycetes</taxon>
        <taxon>Micrococcales</taxon>
        <taxon>Microbacteriaceae</taxon>
        <taxon>Microbacterium</taxon>
    </lineage>
</organism>
<dbReference type="AlphaFoldDB" id="A0A5C8HWW5"/>
<proteinExistence type="predicted"/>
<dbReference type="OrthoDB" id="5125407at2"/>
<keyword evidence="1" id="KW-1133">Transmembrane helix</keyword>
<evidence type="ECO:0000256" key="1">
    <source>
        <dbReference type="SAM" id="Phobius"/>
    </source>
</evidence>
<keyword evidence="3" id="KW-1185">Reference proteome</keyword>
<name>A0A5C8HWW5_9MICO</name>
<feature type="transmembrane region" description="Helical" evidence="1">
    <location>
        <begin position="30"/>
        <end position="50"/>
    </location>
</feature>